<protein>
    <submittedName>
        <fullName evidence="2">Uncharacterized protein</fullName>
    </submittedName>
</protein>
<dbReference type="AlphaFoldDB" id="A0A061D8J2"/>
<dbReference type="KEGG" id="bbig:BBBOND_0307270"/>
<dbReference type="EMBL" id="LK391709">
    <property type="protein sequence ID" value="CDR96823.1"/>
    <property type="molecule type" value="Genomic_DNA"/>
</dbReference>
<reference evidence="3" key="1">
    <citation type="journal article" date="2014" name="Nucleic Acids Res.">
        <title>The evolutionary dynamics of variant antigen genes in Babesia reveal a history of genomic innovation underlying host-parasite interaction.</title>
        <authorList>
            <person name="Jackson A.P."/>
            <person name="Otto T.D."/>
            <person name="Darby A."/>
            <person name="Ramaprasad A."/>
            <person name="Xia D."/>
            <person name="Echaide I.E."/>
            <person name="Farber M."/>
            <person name="Gahlot S."/>
            <person name="Gamble J."/>
            <person name="Gupta D."/>
            <person name="Gupta Y."/>
            <person name="Jackson L."/>
            <person name="Malandrin L."/>
            <person name="Malas T.B."/>
            <person name="Moussa E."/>
            <person name="Nair M."/>
            <person name="Reid A.J."/>
            <person name="Sanders M."/>
            <person name="Sharma J."/>
            <person name="Tracey A."/>
            <person name="Quail M.A."/>
            <person name="Weir W."/>
            <person name="Wastling J.M."/>
            <person name="Hall N."/>
            <person name="Willadsen P."/>
            <person name="Lingelbach K."/>
            <person name="Shiels B."/>
            <person name="Tait A."/>
            <person name="Berriman M."/>
            <person name="Allred D.R."/>
            <person name="Pain A."/>
        </authorList>
    </citation>
    <scope>NUCLEOTIDE SEQUENCE [LARGE SCALE GENOMIC DNA]</scope>
    <source>
        <strain evidence="3">Bond</strain>
    </source>
</reference>
<organism evidence="2 3">
    <name type="scientific">Babesia bigemina</name>
    <dbReference type="NCBI Taxonomy" id="5866"/>
    <lineage>
        <taxon>Eukaryota</taxon>
        <taxon>Sar</taxon>
        <taxon>Alveolata</taxon>
        <taxon>Apicomplexa</taxon>
        <taxon>Aconoidasida</taxon>
        <taxon>Piroplasmida</taxon>
        <taxon>Babesiidae</taxon>
        <taxon>Babesia</taxon>
    </lineage>
</organism>
<feature type="signal peptide" evidence="1">
    <location>
        <begin position="1"/>
        <end position="20"/>
    </location>
</feature>
<dbReference type="OrthoDB" id="366205at2759"/>
<proteinExistence type="predicted"/>
<dbReference type="RefSeq" id="XP_012769009.1">
    <property type="nucleotide sequence ID" value="XM_012913555.1"/>
</dbReference>
<dbReference type="GeneID" id="24565364"/>
<gene>
    <name evidence="2" type="ORF">BBBOND_0307270</name>
</gene>
<keyword evidence="1" id="KW-0732">Signal</keyword>
<accession>A0A061D8J2</accession>
<sequence length="83" mass="9394">MNVIRAAAALLMFLAGFTYADGDAQRRQQCIDKCVTKHKTKVMRPMHRLLCKISCRARHGAKIEESLVYVHPAYNGKDALFQS</sequence>
<feature type="chain" id="PRO_5001600696" evidence="1">
    <location>
        <begin position="21"/>
        <end position="83"/>
    </location>
</feature>
<keyword evidence="3" id="KW-1185">Reference proteome</keyword>
<evidence type="ECO:0000256" key="1">
    <source>
        <dbReference type="SAM" id="SignalP"/>
    </source>
</evidence>
<dbReference type="Proteomes" id="UP000033188">
    <property type="component" value="Chromosome 3"/>
</dbReference>
<evidence type="ECO:0000313" key="2">
    <source>
        <dbReference type="EMBL" id="CDR96823.1"/>
    </source>
</evidence>
<dbReference type="VEuPathDB" id="PiroplasmaDB:BBBOND_0307270"/>
<evidence type="ECO:0000313" key="3">
    <source>
        <dbReference type="Proteomes" id="UP000033188"/>
    </source>
</evidence>
<name>A0A061D8J2_BABBI</name>